<evidence type="ECO:0000256" key="1">
    <source>
        <dbReference type="SAM" id="MobiDB-lite"/>
    </source>
</evidence>
<dbReference type="EMBL" id="LT985188">
    <property type="protein sequence ID" value="SPD85493.1"/>
    <property type="molecule type" value="Genomic_DNA"/>
</dbReference>
<sequence length="205" mass="20559">MLDVAAAQVAVCLITWAGVRLDRPGSRAPLGPQAWAATVTVIAVHLVGIVVAGPGSLVRCLGFAGPLPGLAGLADGGQRWRTGPAVVRIGLGLAAAGLLMALVLRAWRIPSLRPLGVAVATAWVAELLLGQLIAGQFTGDQARHFGLAALYSMLAGLIVWLLALLASAGSPTWSGGPPAETPHAAGDAGVPVPSRSGTRPGSSSP</sequence>
<feature type="transmembrane region" description="Helical" evidence="2">
    <location>
        <begin position="145"/>
        <end position="168"/>
    </location>
</feature>
<accession>A0A2N9JCJ2</accession>
<dbReference type="KEGG" id="mgg:MPLG2_0457"/>
<feature type="transmembrane region" description="Helical" evidence="2">
    <location>
        <begin position="33"/>
        <end position="53"/>
    </location>
</feature>
<evidence type="ECO:0000313" key="3">
    <source>
        <dbReference type="EMBL" id="SPD85493.1"/>
    </source>
</evidence>
<organism evidence="3 4">
    <name type="scientific">Micropruina glycogenica</name>
    <dbReference type="NCBI Taxonomy" id="75385"/>
    <lineage>
        <taxon>Bacteria</taxon>
        <taxon>Bacillati</taxon>
        <taxon>Actinomycetota</taxon>
        <taxon>Actinomycetes</taxon>
        <taxon>Propionibacteriales</taxon>
        <taxon>Nocardioidaceae</taxon>
        <taxon>Micropruina</taxon>
    </lineage>
</organism>
<dbReference type="RefSeq" id="WP_105184713.1">
    <property type="nucleotide sequence ID" value="NZ_BAAAGO010000043.1"/>
</dbReference>
<keyword evidence="4" id="KW-1185">Reference proteome</keyword>
<reference evidence="3 4" key="1">
    <citation type="submission" date="2018-02" db="EMBL/GenBank/DDBJ databases">
        <authorList>
            <person name="Cohen D.B."/>
            <person name="Kent A.D."/>
        </authorList>
    </citation>
    <scope>NUCLEOTIDE SEQUENCE [LARGE SCALE GENOMIC DNA]</scope>
    <source>
        <strain evidence="3">1</strain>
    </source>
</reference>
<feature type="transmembrane region" description="Helical" evidence="2">
    <location>
        <begin position="113"/>
        <end position="133"/>
    </location>
</feature>
<keyword evidence="2" id="KW-1133">Transmembrane helix</keyword>
<feature type="compositionally biased region" description="Low complexity" evidence="1">
    <location>
        <begin position="191"/>
        <end position="205"/>
    </location>
</feature>
<name>A0A2N9JCJ2_9ACTN</name>
<gene>
    <name evidence="3" type="ORF">MPLG2_0457</name>
</gene>
<feature type="region of interest" description="Disordered" evidence="1">
    <location>
        <begin position="173"/>
        <end position="205"/>
    </location>
</feature>
<feature type="transmembrane region" description="Helical" evidence="2">
    <location>
        <begin position="85"/>
        <end position="107"/>
    </location>
</feature>
<dbReference type="Proteomes" id="UP000238164">
    <property type="component" value="Chromosome 1"/>
</dbReference>
<evidence type="ECO:0000313" key="4">
    <source>
        <dbReference type="Proteomes" id="UP000238164"/>
    </source>
</evidence>
<dbReference type="AlphaFoldDB" id="A0A2N9JCJ2"/>
<evidence type="ECO:0000256" key="2">
    <source>
        <dbReference type="SAM" id="Phobius"/>
    </source>
</evidence>
<protein>
    <submittedName>
        <fullName evidence="3">Uncharacterized protein</fullName>
    </submittedName>
</protein>
<proteinExistence type="predicted"/>
<keyword evidence="2" id="KW-0472">Membrane</keyword>
<keyword evidence="2" id="KW-0812">Transmembrane</keyword>